<evidence type="ECO:0000313" key="2">
    <source>
        <dbReference type="Proteomes" id="UP001597304"/>
    </source>
</evidence>
<sequence>MSKTTVYDVKVMFGDCDPAGIVFFPNFSKWMDASSLHFFVECGIPPWRELRKTTGIIGTPLLEIHTKFMRPATYGDTLHVHTSVETWNAKTFVQKHQVFKGDELLCEGFETRAFCVHPEGGRLQAIAVPDFIKEKCA</sequence>
<proteinExistence type="predicted"/>
<reference evidence="2" key="1">
    <citation type="journal article" date="2019" name="Int. J. Syst. Evol. Microbiol.">
        <title>The Global Catalogue of Microorganisms (GCM) 10K type strain sequencing project: providing services to taxonomists for standard genome sequencing and annotation.</title>
        <authorList>
            <consortium name="The Broad Institute Genomics Platform"/>
            <consortium name="The Broad Institute Genome Sequencing Center for Infectious Disease"/>
            <person name="Wu L."/>
            <person name="Ma J."/>
        </authorList>
    </citation>
    <scope>NUCLEOTIDE SEQUENCE [LARGE SCALE GENOMIC DNA]</scope>
    <source>
        <strain evidence="2">LMG 29247</strain>
    </source>
</reference>
<dbReference type="Pfam" id="PF13279">
    <property type="entry name" value="4HBT_2"/>
    <property type="match status" value="1"/>
</dbReference>
<dbReference type="EMBL" id="JBHUEJ010000033">
    <property type="protein sequence ID" value="MFD1711708.1"/>
    <property type="molecule type" value="Genomic_DNA"/>
</dbReference>
<comment type="caution">
    <text evidence="1">The sequence shown here is derived from an EMBL/GenBank/DDBJ whole genome shotgun (WGS) entry which is preliminary data.</text>
</comment>
<dbReference type="CDD" id="cd00586">
    <property type="entry name" value="4HBT"/>
    <property type="match status" value="1"/>
</dbReference>
<dbReference type="InterPro" id="IPR029069">
    <property type="entry name" value="HotDog_dom_sf"/>
</dbReference>
<dbReference type="SUPFAM" id="SSF54637">
    <property type="entry name" value="Thioesterase/thiol ester dehydrase-isomerase"/>
    <property type="match status" value="1"/>
</dbReference>
<gene>
    <name evidence="1" type="ORF">ACFSF0_13910</name>
</gene>
<keyword evidence="1" id="KW-0378">Hydrolase</keyword>
<keyword evidence="2" id="KW-1185">Reference proteome</keyword>
<dbReference type="RefSeq" id="WP_147914340.1">
    <property type="nucleotide sequence ID" value="NZ_JBHUEJ010000033.1"/>
</dbReference>
<evidence type="ECO:0000313" key="1">
    <source>
        <dbReference type="EMBL" id="MFD1711708.1"/>
    </source>
</evidence>
<protein>
    <submittedName>
        <fullName evidence="1">Acyl-CoA thioesterase</fullName>
        <ecNumber evidence="1">3.1.2.-</ecNumber>
    </submittedName>
</protein>
<accession>A0ABW4KW20</accession>
<dbReference type="GO" id="GO:0016787">
    <property type="term" value="F:hydrolase activity"/>
    <property type="evidence" value="ECO:0007669"/>
    <property type="project" value="UniProtKB-KW"/>
</dbReference>
<organism evidence="1 2">
    <name type="scientific">Ottowia flava</name>
    <dbReference type="NCBI Taxonomy" id="2675430"/>
    <lineage>
        <taxon>Bacteria</taxon>
        <taxon>Pseudomonadati</taxon>
        <taxon>Pseudomonadota</taxon>
        <taxon>Betaproteobacteria</taxon>
        <taxon>Burkholderiales</taxon>
        <taxon>Comamonadaceae</taxon>
        <taxon>Ottowia</taxon>
    </lineage>
</organism>
<dbReference type="Proteomes" id="UP001597304">
    <property type="component" value="Unassembled WGS sequence"/>
</dbReference>
<dbReference type="Gene3D" id="3.10.129.10">
    <property type="entry name" value="Hotdog Thioesterase"/>
    <property type="match status" value="1"/>
</dbReference>
<dbReference type="EC" id="3.1.2.-" evidence="1"/>
<name>A0ABW4KW20_9BURK</name>